<evidence type="ECO:0000256" key="1">
    <source>
        <dbReference type="ARBA" id="ARBA00022723"/>
    </source>
</evidence>
<feature type="region of interest" description="Disordered" evidence="7">
    <location>
        <begin position="1"/>
        <end position="251"/>
    </location>
</feature>
<dbReference type="Gene3D" id="4.10.240.10">
    <property type="entry name" value="Zn(2)-C6 fungal-type DNA-binding domain"/>
    <property type="match status" value="1"/>
</dbReference>
<name>A0A9P6LIF7_9PEZI</name>
<dbReference type="OrthoDB" id="5375558at2759"/>
<evidence type="ECO:0000256" key="5">
    <source>
        <dbReference type="ARBA" id="ARBA00023163"/>
    </source>
</evidence>
<reference evidence="8" key="1">
    <citation type="submission" date="2020-03" db="EMBL/GenBank/DDBJ databases">
        <authorList>
            <person name="He L."/>
        </authorList>
    </citation>
    <scope>NUCLEOTIDE SEQUENCE</scope>
    <source>
        <strain evidence="8">CkLH20</strain>
    </source>
</reference>
<keyword evidence="4" id="KW-0238">DNA-binding</keyword>
<dbReference type="PANTHER" id="PTHR36206">
    <property type="entry name" value="ASPERCRYPTIN BIOSYNTHESIS CLUSTER-SPECIFIC TRANSCRIPTION REGULATOR ATNN-RELATED"/>
    <property type="match status" value="1"/>
</dbReference>
<feature type="compositionally biased region" description="Polar residues" evidence="7">
    <location>
        <begin position="192"/>
        <end position="201"/>
    </location>
</feature>
<dbReference type="GO" id="GO:0008270">
    <property type="term" value="F:zinc ion binding"/>
    <property type="evidence" value="ECO:0007669"/>
    <property type="project" value="InterPro"/>
</dbReference>
<dbReference type="InterPro" id="IPR001138">
    <property type="entry name" value="Zn2Cys6_DnaBD"/>
</dbReference>
<dbReference type="AlphaFoldDB" id="A0A9P6LIF7"/>
<evidence type="ECO:0000313" key="9">
    <source>
        <dbReference type="Proteomes" id="UP000781932"/>
    </source>
</evidence>
<keyword evidence="5" id="KW-0804">Transcription</keyword>
<feature type="compositionally biased region" description="Low complexity" evidence="7">
    <location>
        <begin position="104"/>
        <end position="146"/>
    </location>
</feature>
<protein>
    <submittedName>
        <fullName evidence="8">C6 finger domain-containing protein</fullName>
    </submittedName>
</protein>
<keyword evidence="9" id="KW-1185">Reference proteome</keyword>
<evidence type="ECO:0000256" key="6">
    <source>
        <dbReference type="ARBA" id="ARBA00023242"/>
    </source>
</evidence>
<evidence type="ECO:0000313" key="8">
    <source>
        <dbReference type="EMBL" id="KAF9873660.1"/>
    </source>
</evidence>
<keyword evidence="2" id="KW-0862">Zinc</keyword>
<evidence type="ECO:0000256" key="7">
    <source>
        <dbReference type="SAM" id="MobiDB-lite"/>
    </source>
</evidence>
<feature type="compositionally biased region" description="Polar residues" evidence="7">
    <location>
        <begin position="166"/>
        <end position="184"/>
    </location>
</feature>
<feature type="compositionally biased region" description="Pro residues" evidence="7">
    <location>
        <begin position="87"/>
        <end position="103"/>
    </location>
</feature>
<dbReference type="CDD" id="cd00067">
    <property type="entry name" value="GAL4"/>
    <property type="match status" value="1"/>
</dbReference>
<dbReference type="EMBL" id="JAATWM020000030">
    <property type="protein sequence ID" value="KAF9873660.1"/>
    <property type="molecule type" value="Genomic_DNA"/>
</dbReference>
<keyword evidence="1" id="KW-0479">Metal-binding</keyword>
<sequence>MAQEDSPSISISTSASTATSVPAPAPAAAVATTTTPITTTTTASPAPEPEPTSTSTPTATATATPVPVPVSDASDVAVTSTTSTNSVPPPTASTSPLPHPPSATPTLTSTPTPSAETLSTATANASAIANANAPAPVTATGSAPAPALAPAPPPAPPAVAPTLPPQQNGDLRASSSPSMANNQPPGHPRSYPSPNNFSTAGMQPAQYAYHPQPNQPTGDPYRASPGAVPSLPSMKSLEHHHYPQGAPQHQPMPMPMPMPPNAGMAYYMAPGVQNPYMAQDMSSMRYALPPGHDPRLMRGPGGPKKEIKRRTKTGCLTCRKRRIKSKSAFRDRVKSVRPKPAAAPVVPAAAEVRLAPAPAPAAAGRSNVPFLQNGTWNRPSAPSRLSLPAFRSLPLAYSQQELVSLQTQPRPAPTNQPSLPSLAPFPIIIHLNFKLSYLIIPAIKWPYLTFTEDSTISHSTPNCLCDEAHPTCNNCKKSKRECLGYDPIFKQQPGPSAIQPAPNAPQRISTPTIPSVPSSVPPTVPTVPSTPVAPPQVPVSSSNPYGNQSAVLPSSYNASVASSHAPLDPALNSAAPNVKAEPNYDFAASIDPALQNLPPATLPSTHNQPFSAEQRAGFDNHLRATRMKIDELIGLLGPTAPTQEVALTSELLTEIVNIYREIYADGLQNFFESAWFSAKDAQGKHALEHNQAILGQFASFVTVLRTVPANDHPQMTHTGVLEARLIWALATLPCNSAPPTVNPNSKFLPPPEDLTEAANRVRVLEALLCGDFLPSNPLTPPVPDPNPHRQEEFEFWYNLAEFLRYHDPAKREEILGRLRLQLGGRENRDLIYSIAVTREISPRVELGFEKNIPQHLDESNDNNRLYVANKFIEQEAQVTGGTTNIIRRISEITIRSYINPGVNIGPRPGQS</sequence>
<evidence type="ECO:0000256" key="3">
    <source>
        <dbReference type="ARBA" id="ARBA00023015"/>
    </source>
</evidence>
<keyword evidence="6" id="KW-0539">Nucleus</keyword>
<dbReference type="RefSeq" id="XP_038743121.1">
    <property type="nucleotide sequence ID" value="XM_038891485.1"/>
</dbReference>
<gene>
    <name evidence="8" type="ORF">CkaCkLH20_08770</name>
</gene>
<feature type="compositionally biased region" description="Pro residues" evidence="7">
    <location>
        <begin position="147"/>
        <end position="164"/>
    </location>
</feature>
<dbReference type="GeneID" id="62164559"/>
<proteinExistence type="predicted"/>
<accession>A0A9P6LIF7</accession>
<dbReference type="InterPro" id="IPR052360">
    <property type="entry name" value="Transcr_Regulatory_Proteins"/>
</dbReference>
<evidence type="ECO:0000256" key="2">
    <source>
        <dbReference type="ARBA" id="ARBA00022833"/>
    </source>
</evidence>
<dbReference type="GO" id="GO:0003677">
    <property type="term" value="F:DNA binding"/>
    <property type="evidence" value="ECO:0007669"/>
    <property type="project" value="UniProtKB-KW"/>
</dbReference>
<organism evidence="8 9">
    <name type="scientific">Colletotrichum karsti</name>
    <dbReference type="NCBI Taxonomy" id="1095194"/>
    <lineage>
        <taxon>Eukaryota</taxon>
        <taxon>Fungi</taxon>
        <taxon>Dikarya</taxon>
        <taxon>Ascomycota</taxon>
        <taxon>Pezizomycotina</taxon>
        <taxon>Sordariomycetes</taxon>
        <taxon>Hypocreomycetidae</taxon>
        <taxon>Glomerellales</taxon>
        <taxon>Glomerellaceae</taxon>
        <taxon>Colletotrichum</taxon>
        <taxon>Colletotrichum boninense species complex</taxon>
    </lineage>
</organism>
<keyword evidence="3" id="KW-0805">Transcription regulation</keyword>
<dbReference type="Proteomes" id="UP000781932">
    <property type="component" value="Unassembled WGS sequence"/>
</dbReference>
<comment type="caution">
    <text evidence="8">The sequence shown here is derived from an EMBL/GenBank/DDBJ whole genome shotgun (WGS) entry which is preliminary data.</text>
</comment>
<dbReference type="InterPro" id="IPR036864">
    <property type="entry name" value="Zn2-C6_fun-type_DNA-bd_sf"/>
</dbReference>
<dbReference type="PANTHER" id="PTHR36206:SF13">
    <property type="entry name" value="TRANSCRIPTIONAL REGULATORY PROTEIN MOC3"/>
    <property type="match status" value="1"/>
</dbReference>
<feature type="compositionally biased region" description="Low complexity" evidence="7">
    <location>
        <begin position="1"/>
        <end position="86"/>
    </location>
</feature>
<reference evidence="8" key="2">
    <citation type="submission" date="2020-11" db="EMBL/GenBank/DDBJ databases">
        <title>Whole genome sequencing of Colletotrichum sp.</title>
        <authorList>
            <person name="Li H."/>
        </authorList>
    </citation>
    <scope>NUCLEOTIDE SEQUENCE</scope>
    <source>
        <strain evidence="8">CkLH20</strain>
    </source>
</reference>
<dbReference type="GO" id="GO:0000981">
    <property type="term" value="F:DNA-binding transcription factor activity, RNA polymerase II-specific"/>
    <property type="evidence" value="ECO:0007669"/>
    <property type="project" value="InterPro"/>
</dbReference>
<evidence type="ECO:0000256" key="4">
    <source>
        <dbReference type="ARBA" id="ARBA00023125"/>
    </source>
</evidence>
<feature type="region of interest" description="Disordered" evidence="7">
    <location>
        <begin position="512"/>
        <end position="546"/>
    </location>
</feature>